<gene>
    <name evidence="1" type="ORF">EB235_19075</name>
</gene>
<dbReference type="RefSeq" id="WP_027029503.1">
    <property type="nucleotide sequence ID" value="NZ_CP033367.1"/>
</dbReference>
<protein>
    <submittedName>
        <fullName evidence="1">Uncharacterized protein</fullName>
    </submittedName>
</protein>
<sequence length="142" mass="16202">MVRVDKPRLKAKYIEDRLLEVKDRPWTAEISGRLLSKAVDIEQKAVAEANKVNRPGIRFRAVAIAKVEAIEDDYFDVFAEPKGYDPAHANIVLRQPMPTVMVEPLDQRATPKVSHEFVKRLCDKFDVYDAVDVQKIEALRVA</sequence>
<organism evidence="1 2">
    <name type="scientific">Mesorhizobium loti R88b</name>
    <dbReference type="NCBI Taxonomy" id="935548"/>
    <lineage>
        <taxon>Bacteria</taxon>
        <taxon>Pseudomonadati</taxon>
        <taxon>Pseudomonadota</taxon>
        <taxon>Alphaproteobacteria</taxon>
        <taxon>Hyphomicrobiales</taxon>
        <taxon>Phyllobacteriaceae</taxon>
        <taxon>Mesorhizobium</taxon>
    </lineage>
</organism>
<proteinExistence type="predicted"/>
<name>A0A6M7WWJ4_RHILI</name>
<dbReference type="AlphaFoldDB" id="A0A6M7WWJ4"/>
<evidence type="ECO:0000313" key="1">
    <source>
        <dbReference type="EMBL" id="QKD03351.1"/>
    </source>
</evidence>
<reference evidence="1 2" key="1">
    <citation type="submission" date="2018-10" db="EMBL/GenBank/DDBJ databases">
        <authorList>
            <person name="Perry B.J."/>
            <person name="Sullivan J.T."/>
            <person name="Murphy R.J.T."/>
            <person name="Ramsay J.P."/>
            <person name="Ronson C.W."/>
        </authorList>
    </citation>
    <scope>NUCLEOTIDE SEQUENCE [LARGE SCALE GENOMIC DNA]</scope>
    <source>
        <strain evidence="1 2">R88b</strain>
    </source>
</reference>
<dbReference type="Proteomes" id="UP000503017">
    <property type="component" value="Chromosome"/>
</dbReference>
<dbReference type="EMBL" id="CP033367">
    <property type="protein sequence ID" value="QKD03351.1"/>
    <property type="molecule type" value="Genomic_DNA"/>
</dbReference>
<accession>A0A6M7WWJ4</accession>
<evidence type="ECO:0000313" key="2">
    <source>
        <dbReference type="Proteomes" id="UP000503017"/>
    </source>
</evidence>